<feature type="compositionally biased region" description="Basic and acidic residues" evidence="2">
    <location>
        <begin position="81"/>
        <end position="96"/>
    </location>
</feature>
<reference evidence="3 4" key="2">
    <citation type="submission" date="2019-01" db="EMBL/GenBank/DDBJ databases">
        <title>The decoding of complex shrimp genome reveals the adaptation for benthos swimmer, frequently molting mechanism and breeding impact on genome.</title>
        <authorList>
            <person name="Sun Y."/>
            <person name="Gao Y."/>
            <person name="Yu Y."/>
        </authorList>
    </citation>
    <scope>NUCLEOTIDE SEQUENCE [LARGE SCALE GENOMIC DNA]</scope>
    <source>
        <tissue evidence="3">Muscle</tissue>
    </source>
</reference>
<keyword evidence="3" id="KW-0966">Cell projection</keyword>
<keyword evidence="4" id="KW-1185">Reference proteome</keyword>
<dbReference type="GO" id="GO:0035735">
    <property type="term" value="P:intraciliary transport involved in cilium assembly"/>
    <property type="evidence" value="ECO:0007669"/>
    <property type="project" value="TreeGrafter"/>
</dbReference>
<dbReference type="InterPro" id="IPR001969">
    <property type="entry name" value="Aspartic_peptidase_AS"/>
</dbReference>
<feature type="compositionally biased region" description="Low complexity" evidence="2">
    <location>
        <begin position="24"/>
        <end position="38"/>
    </location>
</feature>
<evidence type="ECO:0000313" key="4">
    <source>
        <dbReference type="Proteomes" id="UP000283509"/>
    </source>
</evidence>
<dbReference type="InterPro" id="IPR029602">
    <property type="entry name" value="IFT74"/>
</dbReference>
<dbReference type="GO" id="GO:0048487">
    <property type="term" value="F:beta-tubulin binding"/>
    <property type="evidence" value="ECO:0007669"/>
    <property type="project" value="InterPro"/>
</dbReference>
<reference evidence="3 4" key="1">
    <citation type="submission" date="2018-04" db="EMBL/GenBank/DDBJ databases">
        <authorList>
            <person name="Zhang X."/>
            <person name="Yuan J."/>
            <person name="Li F."/>
            <person name="Xiang J."/>
        </authorList>
    </citation>
    <scope>NUCLEOTIDE SEQUENCE [LARGE SCALE GENOMIC DNA]</scope>
    <source>
        <tissue evidence="3">Muscle</tissue>
    </source>
</reference>
<feature type="compositionally biased region" description="Acidic residues" evidence="2">
    <location>
        <begin position="658"/>
        <end position="672"/>
    </location>
</feature>
<feature type="compositionally biased region" description="Basic and acidic residues" evidence="2">
    <location>
        <begin position="673"/>
        <end position="695"/>
    </location>
</feature>
<evidence type="ECO:0000256" key="1">
    <source>
        <dbReference type="SAM" id="Coils"/>
    </source>
</evidence>
<feature type="coiled-coil region" evidence="1">
    <location>
        <begin position="1237"/>
        <end position="1337"/>
    </location>
</feature>
<dbReference type="PANTHER" id="PTHR31432">
    <property type="entry name" value="INTRAFLAGELLAR TRANSPORT PROTEIN 74 HOMOLOG"/>
    <property type="match status" value="1"/>
</dbReference>
<sequence length="1398" mass="156461">MPPRVRSLEPSGMAPEASAVTDPAATASNGTSAASQNAPESKALGRPVLRLAKDTRPGRSHNKGVARKTQSLVLTSELMSEEERATQLTSSEERPSEAQAAMEPERVTLELTKQKQSHHVFLPAQSGVNKFRFIIDTGSSRSIIQRRFVPARLIRPTSVTEYRYVHHEVKIVGEASVPLTLGTGRASQEVTFRFLVTSETYGDILAMDFLTDFQCELALDAEMRMSMRRRPQEPRDDYLKAHLELEVSHGKSRGFRSLFLVDTGARNNICLKKAKRHGMKITKTVSTNGHQSYKVMDKVVISSVEGTGPVEESGPVVETSLVEEISPVEKICPFEDTGPTEEIYPVEEIGPVEETGLIEEIGPVEDIGLGQEISPFAKINPVVETYPVEEIGPVEETSPIEETGPVEDAGPVEEIYSAEEKSLVEETGPIEETSLIEDIGLVQEISPFEKFSPIENTGPGEEIYTVKEKGLVEETSPIEETGPVEDICPVQEISPFEKISPIVETDPVEDTGPVEDSSLVVGTSSVKEIIPFEKFSPVENTEPGEETGLVVETGPVEETGSVEETSPLEKIFPAEETGPVEEIEPVEETEPVEKFGPLEETSPFEKIFPVGLVVETSPVKEISPVEEASPFEKIFPVKETGPVEETSPVEKISQVEETGPEPVEEEDEDQEGEGVRQEESEAAYHDQGKTADGGDSKSQVQVVITEEKTIQGQGVSRVASAAPRAGEVEGRTGTQEDTEAQGRVETGSTLEYRGKSTTVTAMEEIPVNRDGPSFDNRPATSGESPLPRGMSMGDRPASRSMAMERPDTRQASSYGDPRMSRTARPISAALRNAPGTASRLLSTASVQRPGARTGVATGIGFNTPINVVDRPITQQGLSGMKTSSRGPQRQVQDKSYFMGQLRTKITDLGTEITHLSTEIDKMKQEQSTFLTYDKRVKEMAQELTELQGTLGDYNLLVDLLNTDTEQIEIDEEIKVLRETNKEEADKLDSLFSHKQDLESMMRQLEVDIEEERHMGESLLEAMQPNLRQKYFELRQTNTTLLQQLDQMQLELDSLDNRKAGLEDELALSKVKQEAVGLYEKLQDLEEKKAEIINENQKRGTPKEERERLLLQVKEDNAEIATMERQIGEVQDQMRRVQEELQQLDQDLEENQSERSQKYRELRKREETMEQFLATFDKNKQDEIQRLEALEKSNVAILEKLSRNLAHFNHLPSTRDFDIMQTDLAFKEGELEKSKYTEQGLKQEHLNLQSNLQKIEALEVKIQKEMVELKEKLGRMEKEMVEFSDLDGLRTRAEEKRRNLADEKEQLDERKGAVTQNLHEIESTVKSLKKQLNENETHTQLTTLEKKWAHLEQSNFTLQEYVAQRRAESNFLPLQNQAMKLVQEYNKVLQDVVQNGTIM</sequence>
<dbReference type="GO" id="GO:0005929">
    <property type="term" value="C:cilium"/>
    <property type="evidence" value="ECO:0007669"/>
    <property type="project" value="TreeGrafter"/>
</dbReference>
<dbReference type="Proteomes" id="UP000283509">
    <property type="component" value="Unassembled WGS sequence"/>
</dbReference>
<name>A0A423T2D2_PENVA</name>
<feature type="region of interest" description="Disordered" evidence="2">
    <location>
        <begin position="767"/>
        <end position="820"/>
    </location>
</feature>
<dbReference type="PROSITE" id="PS00141">
    <property type="entry name" value="ASP_PROTEASE"/>
    <property type="match status" value="1"/>
</dbReference>
<dbReference type="PANTHER" id="PTHR31432:SF0">
    <property type="entry name" value="INTRAFLAGELLAR TRANSPORT PROTEIN 74 HOMOLOG"/>
    <property type="match status" value="1"/>
</dbReference>
<gene>
    <name evidence="3" type="ORF">C7M84_011080</name>
</gene>
<proteinExistence type="predicted"/>
<evidence type="ECO:0000256" key="2">
    <source>
        <dbReference type="SAM" id="MobiDB-lite"/>
    </source>
</evidence>
<feature type="region of interest" description="Disordered" evidence="2">
    <location>
        <begin position="1"/>
        <end position="103"/>
    </location>
</feature>
<dbReference type="GO" id="GO:0004190">
    <property type="term" value="F:aspartic-type endopeptidase activity"/>
    <property type="evidence" value="ECO:0007669"/>
    <property type="project" value="InterPro"/>
</dbReference>
<keyword evidence="1" id="KW-0175">Coiled coil</keyword>
<dbReference type="Gene3D" id="2.40.70.10">
    <property type="entry name" value="Acid Proteases"/>
    <property type="match status" value="1"/>
</dbReference>
<organism evidence="3 4">
    <name type="scientific">Penaeus vannamei</name>
    <name type="common">Whiteleg shrimp</name>
    <name type="synonym">Litopenaeus vannamei</name>
    <dbReference type="NCBI Taxonomy" id="6689"/>
    <lineage>
        <taxon>Eukaryota</taxon>
        <taxon>Metazoa</taxon>
        <taxon>Ecdysozoa</taxon>
        <taxon>Arthropoda</taxon>
        <taxon>Crustacea</taxon>
        <taxon>Multicrustacea</taxon>
        <taxon>Malacostraca</taxon>
        <taxon>Eumalacostraca</taxon>
        <taxon>Eucarida</taxon>
        <taxon>Decapoda</taxon>
        <taxon>Dendrobranchiata</taxon>
        <taxon>Penaeoidea</taxon>
        <taxon>Penaeidae</taxon>
        <taxon>Penaeus</taxon>
    </lineage>
</organism>
<dbReference type="EMBL" id="QCYY01002404">
    <property type="protein sequence ID" value="ROT70616.1"/>
    <property type="molecule type" value="Genomic_DNA"/>
</dbReference>
<dbReference type="SUPFAM" id="SSF50630">
    <property type="entry name" value="Acid proteases"/>
    <property type="match status" value="1"/>
</dbReference>
<comment type="caution">
    <text evidence="3">The sequence shown here is derived from an EMBL/GenBank/DDBJ whole genome shotgun (WGS) entry which is preliminary data.</text>
</comment>
<dbReference type="GO" id="GO:0030992">
    <property type="term" value="C:intraciliary transport particle B"/>
    <property type="evidence" value="ECO:0007669"/>
    <property type="project" value="InterPro"/>
</dbReference>
<dbReference type="GO" id="GO:0006508">
    <property type="term" value="P:proteolysis"/>
    <property type="evidence" value="ECO:0007669"/>
    <property type="project" value="InterPro"/>
</dbReference>
<keyword evidence="3" id="KW-0282">Flagellum</keyword>
<feature type="compositionally biased region" description="Polar residues" evidence="2">
    <location>
        <begin position="68"/>
        <end position="78"/>
    </location>
</feature>
<dbReference type="OrthoDB" id="444379at2759"/>
<evidence type="ECO:0000313" key="3">
    <source>
        <dbReference type="EMBL" id="ROT70616.1"/>
    </source>
</evidence>
<dbReference type="CDD" id="cd00303">
    <property type="entry name" value="retropepsin_like"/>
    <property type="match status" value="1"/>
</dbReference>
<accession>A0A423T2D2</accession>
<keyword evidence="3" id="KW-0969">Cilium</keyword>
<feature type="coiled-coil region" evidence="1">
    <location>
        <begin position="994"/>
        <end position="1192"/>
    </location>
</feature>
<dbReference type="STRING" id="6689.A0A423T2D2"/>
<feature type="region of interest" description="Disordered" evidence="2">
    <location>
        <begin position="636"/>
        <end position="743"/>
    </location>
</feature>
<dbReference type="InterPro" id="IPR021109">
    <property type="entry name" value="Peptidase_aspartic_dom_sf"/>
</dbReference>
<protein>
    <submittedName>
        <fullName evidence="3">Intraflagellar transport protein 74-like protein</fullName>
    </submittedName>
</protein>